<dbReference type="InterPro" id="IPR027417">
    <property type="entry name" value="P-loop_NTPase"/>
</dbReference>
<name>A0ABU2ZLN9_9ALTE</name>
<proteinExistence type="inferred from homology"/>
<dbReference type="SUPFAM" id="SSF52540">
    <property type="entry name" value="P-loop containing nucleoside triphosphate hydrolases"/>
    <property type="match status" value="1"/>
</dbReference>
<comment type="similarity">
    <text evidence="1">Belongs to the class-IV pyridoxal-phosphate-dependent aminotransferase family.</text>
</comment>
<comment type="caution">
    <text evidence="2">The sequence shown here is derived from an EMBL/GenBank/DDBJ whole genome shotgun (WGS) entry which is preliminary data.</text>
</comment>
<reference evidence="2 3" key="1">
    <citation type="submission" date="2023-09" db="EMBL/GenBank/DDBJ databases">
        <authorList>
            <person name="Rey-Velasco X."/>
        </authorList>
    </citation>
    <scope>NUCLEOTIDE SEQUENCE [LARGE SCALE GENOMIC DNA]</scope>
    <source>
        <strain evidence="2 3">P117</strain>
    </source>
</reference>
<dbReference type="RefSeq" id="WP_311366837.1">
    <property type="nucleotide sequence ID" value="NZ_JAVRHX010000001.1"/>
</dbReference>
<dbReference type="Proteomes" id="UP001253545">
    <property type="component" value="Unassembled WGS sequence"/>
</dbReference>
<gene>
    <name evidence="2" type="ORF">RM552_00485</name>
</gene>
<dbReference type="EMBL" id="JAVRHX010000001">
    <property type="protein sequence ID" value="MDT0593315.1"/>
    <property type="molecule type" value="Genomic_DNA"/>
</dbReference>
<evidence type="ECO:0000313" key="3">
    <source>
        <dbReference type="Proteomes" id="UP001253545"/>
    </source>
</evidence>
<dbReference type="Gene3D" id="3.40.50.300">
    <property type="entry name" value="P-loop containing nucleotide triphosphate hydrolases"/>
    <property type="match status" value="1"/>
</dbReference>
<keyword evidence="3" id="KW-1185">Reference proteome</keyword>
<dbReference type="InterPro" id="IPR050571">
    <property type="entry name" value="Class-IV_PLP-Dep_Aminotrnsfr"/>
</dbReference>
<organism evidence="2 3">
    <name type="scientific">Glaciecola petra</name>
    <dbReference type="NCBI Taxonomy" id="3075602"/>
    <lineage>
        <taxon>Bacteria</taxon>
        <taxon>Pseudomonadati</taxon>
        <taxon>Pseudomonadota</taxon>
        <taxon>Gammaproteobacteria</taxon>
        <taxon>Alteromonadales</taxon>
        <taxon>Alteromonadaceae</taxon>
        <taxon>Glaciecola</taxon>
    </lineage>
</organism>
<accession>A0ABU2ZLN9</accession>
<evidence type="ECO:0008006" key="4">
    <source>
        <dbReference type="Google" id="ProtNLM"/>
    </source>
</evidence>
<protein>
    <recommendedName>
        <fullName evidence="4">Sulfotransferase family protein</fullName>
    </recommendedName>
</protein>
<dbReference type="PANTHER" id="PTHR42743:SF11">
    <property type="entry name" value="AMINODEOXYCHORISMATE LYASE"/>
    <property type="match status" value="1"/>
</dbReference>
<evidence type="ECO:0000256" key="1">
    <source>
        <dbReference type="ARBA" id="ARBA00009320"/>
    </source>
</evidence>
<dbReference type="Pfam" id="PF19798">
    <property type="entry name" value="Sulfotransfer_5"/>
    <property type="match status" value="1"/>
</dbReference>
<evidence type="ECO:0000313" key="2">
    <source>
        <dbReference type="EMBL" id="MDT0593315.1"/>
    </source>
</evidence>
<sequence length="247" mass="28447">MIKRICMWSGPRNISTAMMRSWENRSDCEVVDEPFYAFYLAQTQSPHPMFEEVLASQPQSYDEVIKGLHADPIPKDKSICIQYEKHMTHHMIVGCDMTWTRELSHCFLIRHPAQVVNSYTNSRGVCSVDDIGIKRQFELYQEISSLSQQDIPVIDANDVLKAPKNLLQHLCEILGINFQIAMLEWSKGARKSDGVWASHWYHSVENSTGFAQYKNKHLHLNAQQQAVVDESMPYFEALQAKTINRSN</sequence>
<dbReference type="PANTHER" id="PTHR42743">
    <property type="entry name" value="AMINO-ACID AMINOTRANSFERASE"/>
    <property type="match status" value="1"/>
</dbReference>